<dbReference type="Gene3D" id="3.40.630.30">
    <property type="match status" value="1"/>
</dbReference>
<dbReference type="GO" id="GO:0006048">
    <property type="term" value="P:UDP-N-acetylglucosamine biosynthetic process"/>
    <property type="evidence" value="ECO:0007669"/>
    <property type="project" value="UniProtKB-UniRule"/>
</dbReference>
<dbReference type="InterPro" id="IPR039143">
    <property type="entry name" value="GNPNAT1-like"/>
</dbReference>
<dbReference type="GO" id="GO:0004343">
    <property type="term" value="F:glucosamine 6-phosphate N-acetyltransferase activity"/>
    <property type="evidence" value="ECO:0007669"/>
    <property type="project" value="UniProtKB-UniRule"/>
</dbReference>
<dbReference type="PANTHER" id="PTHR13355">
    <property type="entry name" value="GLUCOSAMINE 6-PHOSPHATE N-ACETYLTRANSFERASE"/>
    <property type="match status" value="1"/>
</dbReference>
<dbReference type="Proteomes" id="UP000659654">
    <property type="component" value="Unassembled WGS sequence"/>
</dbReference>
<sequence>MPLIPSTVFESLSRNSENLLKMASSDLDVYPSKKLEALNLQAPEGFIVRPLKLADFENGYLELLAQLTEVGDVSVDEFKHRFLCMAFSNPQAYFITVIEDEKTKKIVASVSLVFEWKFIHKVGTRGRIEDVVVDKEYRGKGFAKLLNELAVQLAKNEGVYKLSLECTDELIPFYEKFGYKKDVNFLVLRF</sequence>
<reference evidence="6" key="2">
    <citation type="submission" date="2020-09" db="EMBL/GenBank/DDBJ databases">
        <authorList>
            <person name="Kikuchi T."/>
        </authorList>
    </citation>
    <scope>NUCLEOTIDE SEQUENCE</scope>
    <source>
        <strain evidence="6">Ka4C1</strain>
    </source>
</reference>
<accession>A0A1I7RPP4</accession>
<protein>
    <recommendedName>
        <fullName evidence="4">Glucosamine 6-phosphate N-acetyltransferase</fullName>
        <ecNumber evidence="4">2.3.1.4</ecNumber>
    </recommendedName>
</protein>
<evidence type="ECO:0000256" key="3">
    <source>
        <dbReference type="ARBA" id="ARBA00048964"/>
    </source>
</evidence>
<dbReference type="AlphaFoldDB" id="A0A1I7RPP4"/>
<proteinExistence type="inferred from homology"/>
<evidence type="ECO:0000256" key="1">
    <source>
        <dbReference type="ARBA" id="ARBA00004832"/>
    </source>
</evidence>
<gene>
    <name evidence="6" type="ORF">BXYJ_LOCUS3845</name>
</gene>
<evidence type="ECO:0000313" key="9">
    <source>
        <dbReference type="WBParaSite" id="BXY_0268500.1"/>
    </source>
</evidence>
<dbReference type="WBParaSite" id="BXY_0268500.1">
    <property type="protein sequence ID" value="BXY_0268500.1"/>
    <property type="gene ID" value="BXY_0268500"/>
</dbReference>
<evidence type="ECO:0000313" key="8">
    <source>
        <dbReference type="Proteomes" id="UP000659654"/>
    </source>
</evidence>
<evidence type="ECO:0000256" key="2">
    <source>
        <dbReference type="ARBA" id="ARBA00006048"/>
    </source>
</evidence>
<dbReference type="EMBL" id="CAJFCV020000002">
    <property type="protein sequence ID" value="CAG9096390.1"/>
    <property type="molecule type" value="Genomic_DNA"/>
</dbReference>
<comment type="pathway">
    <text evidence="1 4">Nucleotide-sugar biosynthesis; UDP-N-acetyl-alpha-D-glucosamine biosynthesis; N-acetyl-alpha-D-glucosamine 1-phosphate from alpha-D-glucosamine 6-phosphate (route I): step 1/2.</text>
</comment>
<reference evidence="9" key="1">
    <citation type="submission" date="2016-11" db="UniProtKB">
        <authorList>
            <consortium name="WormBaseParasite"/>
        </authorList>
    </citation>
    <scope>IDENTIFICATION</scope>
</reference>
<dbReference type="SUPFAM" id="SSF55729">
    <property type="entry name" value="Acyl-CoA N-acyltransferases (Nat)"/>
    <property type="match status" value="1"/>
</dbReference>
<keyword evidence="4" id="KW-0012">Acyltransferase</keyword>
<dbReference type="Proteomes" id="UP000582659">
    <property type="component" value="Unassembled WGS sequence"/>
</dbReference>
<comment type="similarity">
    <text evidence="2 4">Belongs to the acetyltransferase family. GNA1 subfamily.</text>
</comment>
<dbReference type="Pfam" id="PF00583">
    <property type="entry name" value="Acetyltransf_1"/>
    <property type="match status" value="1"/>
</dbReference>
<dbReference type="EC" id="2.3.1.4" evidence="4"/>
<dbReference type="PROSITE" id="PS51186">
    <property type="entry name" value="GNAT"/>
    <property type="match status" value="1"/>
</dbReference>
<evidence type="ECO:0000313" key="7">
    <source>
        <dbReference type="Proteomes" id="UP000095284"/>
    </source>
</evidence>
<comment type="catalytic activity">
    <reaction evidence="3 4">
        <text>D-glucosamine 6-phosphate + acetyl-CoA = N-acetyl-D-glucosamine 6-phosphate + CoA + H(+)</text>
        <dbReference type="Rhea" id="RHEA:10292"/>
        <dbReference type="ChEBI" id="CHEBI:15378"/>
        <dbReference type="ChEBI" id="CHEBI:57287"/>
        <dbReference type="ChEBI" id="CHEBI:57288"/>
        <dbReference type="ChEBI" id="CHEBI:57513"/>
        <dbReference type="ChEBI" id="CHEBI:58725"/>
        <dbReference type="EC" id="2.3.1.4"/>
    </reaction>
</comment>
<dbReference type="Proteomes" id="UP000095284">
    <property type="component" value="Unplaced"/>
</dbReference>
<evidence type="ECO:0000313" key="6">
    <source>
        <dbReference type="EMBL" id="CAD5215069.1"/>
    </source>
</evidence>
<keyword evidence="8" id="KW-1185">Reference proteome</keyword>
<dbReference type="EMBL" id="CAJFDI010000002">
    <property type="protein sequence ID" value="CAD5215069.1"/>
    <property type="molecule type" value="Genomic_DNA"/>
</dbReference>
<dbReference type="eggNOG" id="KOG3396">
    <property type="taxonomic scope" value="Eukaryota"/>
</dbReference>
<dbReference type="PANTHER" id="PTHR13355:SF11">
    <property type="entry name" value="GLUCOSAMINE 6-PHOSPHATE N-ACETYLTRANSFERASE"/>
    <property type="match status" value="1"/>
</dbReference>
<dbReference type="SMR" id="A0A1I7RPP4"/>
<name>A0A1I7RPP4_BURXY</name>
<dbReference type="OrthoDB" id="10039976at2759"/>
<organism evidence="7 9">
    <name type="scientific">Bursaphelenchus xylophilus</name>
    <name type="common">Pinewood nematode worm</name>
    <name type="synonym">Aphelenchoides xylophilus</name>
    <dbReference type="NCBI Taxonomy" id="6326"/>
    <lineage>
        <taxon>Eukaryota</taxon>
        <taxon>Metazoa</taxon>
        <taxon>Ecdysozoa</taxon>
        <taxon>Nematoda</taxon>
        <taxon>Chromadorea</taxon>
        <taxon>Rhabditida</taxon>
        <taxon>Tylenchina</taxon>
        <taxon>Tylenchomorpha</taxon>
        <taxon>Aphelenchoidea</taxon>
        <taxon>Aphelenchoididae</taxon>
        <taxon>Bursaphelenchus</taxon>
    </lineage>
</organism>
<dbReference type="UniPathway" id="UPA00113">
    <property type="reaction ID" value="UER00529"/>
</dbReference>
<evidence type="ECO:0000256" key="4">
    <source>
        <dbReference type="RuleBase" id="RU365086"/>
    </source>
</evidence>
<keyword evidence="4" id="KW-0808">Transferase</keyword>
<dbReference type="InterPro" id="IPR016181">
    <property type="entry name" value="Acyl_CoA_acyltransferase"/>
</dbReference>
<dbReference type="CDD" id="cd04301">
    <property type="entry name" value="NAT_SF"/>
    <property type="match status" value="1"/>
</dbReference>
<feature type="domain" description="N-acetyltransferase" evidence="5">
    <location>
        <begin position="46"/>
        <end position="190"/>
    </location>
</feature>
<evidence type="ECO:0000259" key="5">
    <source>
        <dbReference type="PROSITE" id="PS51186"/>
    </source>
</evidence>
<dbReference type="InterPro" id="IPR000182">
    <property type="entry name" value="GNAT_dom"/>
</dbReference>